<feature type="compositionally biased region" description="Basic and acidic residues" evidence="5">
    <location>
        <begin position="143"/>
        <end position="154"/>
    </location>
</feature>
<dbReference type="GO" id="GO:0008380">
    <property type="term" value="P:RNA splicing"/>
    <property type="evidence" value="ECO:0007669"/>
    <property type="project" value="UniProtKB-KW"/>
</dbReference>
<feature type="domain" description="RRM" evidence="6">
    <location>
        <begin position="480"/>
        <end position="563"/>
    </location>
</feature>
<feature type="compositionally biased region" description="Low complexity" evidence="5">
    <location>
        <begin position="386"/>
        <end position="396"/>
    </location>
</feature>
<protein>
    <recommendedName>
        <fullName evidence="6">RRM domain-containing protein</fullName>
    </recommendedName>
</protein>
<dbReference type="PANTHER" id="PTHR23139">
    <property type="entry name" value="RNA-BINDING PROTEIN"/>
    <property type="match status" value="1"/>
</dbReference>
<accession>A0A328E912</accession>
<evidence type="ECO:0000313" key="7">
    <source>
        <dbReference type="EMBL" id="RAL54545.1"/>
    </source>
</evidence>
<keyword evidence="1" id="KW-0507">mRNA processing</keyword>
<evidence type="ECO:0000313" key="8">
    <source>
        <dbReference type="Proteomes" id="UP000249390"/>
    </source>
</evidence>
<evidence type="ECO:0000256" key="4">
    <source>
        <dbReference type="PROSITE-ProRule" id="PRU00176"/>
    </source>
</evidence>
<keyword evidence="8" id="KW-1185">Reference proteome</keyword>
<dbReference type="SMART" id="SM00360">
    <property type="entry name" value="RRM"/>
    <property type="match status" value="3"/>
</dbReference>
<dbReference type="Pfam" id="PF00076">
    <property type="entry name" value="RRM_1"/>
    <property type="match status" value="1"/>
</dbReference>
<feature type="compositionally biased region" description="Polar residues" evidence="5">
    <location>
        <begin position="84"/>
        <end position="99"/>
    </location>
</feature>
<dbReference type="GO" id="GO:0006397">
    <property type="term" value="P:mRNA processing"/>
    <property type="evidence" value="ECO:0007669"/>
    <property type="project" value="UniProtKB-KW"/>
</dbReference>
<feature type="compositionally biased region" description="Basic residues" evidence="5">
    <location>
        <begin position="296"/>
        <end position="325"/>
    </location>
</feature>
<dbReference type="GO" id="GO:0003723">
    <property type="term" value="F:RNA binding"/>
    <property type="evidence" value="ECO:0007669"/>
    <property type="project" value="UniProtKB-UniRule"/>
</dbReference>
<feature type="region of interest" description="Disordered" evidence="5">
    <location>
        <begin position="73"/>
        <end position="403"/>
    </location>
</feature>
<dbReference type="Proteomes" id="UP000249390">
    <property type="component" value="Unassembled WGS sequence"/>
</dbReference>
<name>A0A328E912_9ASTE</name>
<gene>
    <name evidence="7" type="ORF">DM860_001673</name>
</gene>
<dbReference type="InterPro" id="IPR035979">
    <property type="entry name" value="RBD_domain_sf"/>
</dbReference>
<dbReference type="InterPro" id="IPR012677">
    <property type="entry name" value="Nucleotide-bd_a/b_plait_sf"/>
</dbReference>
<dbReference type="Gene3D" id="3.30.70.330">
    <property type="match status" value="3"/>
</dbReference>
<organism evidence="7 8">
    <name type="scientific">Cuscuta australis</name>
    <dbReference type="NCBI Taxonomy" id="267555"/>
    <lineage>
        <taxon>Eukaryota</taxon>
        <taxon>Viridiplantae</taxon>
        <taxon>Streptophyta</taxon>
        <taxon>Embryophyta</taxon>
        <taxon>Tracheophyta</taxon>
        <taxon>Spermatophyta</taxon>
        <taxon>Magnoliopsida</taxon>
        <taxon>eudicotyledons</taxon>
        <taxon>Gunneridae</taxon>
        <taxon>Pentapetalae</taxon>
        <taxon>asterids</taxon>
        <taxon>lamiids</taxon>
        <taxon>Solanales</taxon>
        <taxon>Convolvulaceae</taxon>
        <taxon>Cuscuteae</taxon>
        <taxon>Cuscuta</taxon>
        <taxon>Cuscuta subgen. Grammica</taxon>
        <taxon>Cuscuta sect. Cleistogrammica</taxon>
    </lineage>
</organism>
<proteinExistence type="predicted"/>
<evidence type="ECO:0000259" key="6">
    <source>
        <dbReference type="PROSITE" id="PS50102"/>
    </source>
</evidence>
<evidence type="ECO:0000256" key="3">
    <source>
        <dbReference type="ARBA" id="ARBA00023187"/>
    </source>
</evidence>
<comment type="caution">
    <text evidence="7">The sequence shown here is derived from an EMBL/GenBank/DDBJ whole genome shotgun (WGS) entry which is preliminary data.</text>
</comment>
<dbReference type="EMBL" id="NQVE01000009">
    <property type="protein sequence ID" value="RAL54545.1"/>
    <property type="molecule type" value="Genomic_DNA"/>
</dbReference>
<feature type="region of interest" description="Disordered" evidence="5">
    <location>
        <begin position="1"/>
        <end position="37"/>
    </location>
</feature>
<evidence type="ECO:0000256" key="1">
    <source>
        <dbReference type="ARBA" id="ARBA00022664"/>
    </source>
</evidence>
<keyword evidence="3" id="KW-0508">mRNA splicing</keyword>
<reference evidence="7 8" key="1">
    <citation type="submission" date="2018-06" db="EMBL/GenBank/DDBJ databases">
        <title>The Genome of Cuscuta australis (Dodder) Provides Insight into the Evolution of Plant Parasitism.</title>
        <authorList>
            <person name="Liu H."/>
        </authorList>
    </citation>
    <scope>NUCLEOTIDE SEQUENCE [LARGE SCALE GENOMIC DNA]</scope>
    <source>
        <strain evidence="8">cv. Yunnan</strain>
        <tissue evidence="7">Vines</tissue>
    </source>
</reference>
<sequence length="944" mass="105341">MDMFGHEKEFNANNTASSQSNHDEGTSARTRPYTFDEIMLRRKNKTGTAELMDSSAGGAAAFGREKFVRTFDSLESDRSRDVSMASSVSHNSKDSQLLSSRKKDGSDKESKFLKCAEKEHRESETKRETVSTGTSGKNISRYIIDKDSHGEKKKVSNSHGGSRKSFGDSNANDPSRKLADRSVKLYEKERKEAHHDKDSSHSRHLYMKRKNDELLNVASVDETEKRHSKNHRSTNCYKDNRKEKSEKESTRKHPKEGEERTKDSSAHKKHDSAKLRVFDRPERKDSKRSHYEELRPKRRRSKSREHDKDRHRKSRSHSPKAHKHSSHDSKNHGESYSHPSKDKSGRSNSEYDKNKVSNNGDTSHFKRHSVVTSGLGGYSPRKRKSAAAAKTPSPTKRSPERRVAGWDLPPAAAERNLPAPVASGVLSSAQSVSMKTLGSFGVTTGSLFATKSAMFFQNSYLSPVHAVESIQLTQATRPMRTLYVENLPNSVSDKDVMECINKFLLSSGVNRIQGTKPCISCMIHKEKAQGLLEFLTPEDASAALSFDGRSFSGSILKIRRPKDFIELGTGVAENSQAAVDRISDAVMDSPYKYMWLKEMPGIFSMGISYSVEKIFVGGISEVISSDMLMEIIKSFGHLKAYHFELNADLNEPCAFLEYVDHSVTAKACAGLNGMKLGGKVLTVVQATPDSSLVENVEKPPLYGIPEHVKPLLESPTKVLKLKNVFDPKGLSEQQLEEIMDDIRLECARFGTVKSINFVKEYECSSMKEPVKAIDSDSPTEINDDKPSIIEPSNGSEGDEDASKAVTSENHIEDTPAENFKKLGICKPETESSVARSGTDCVNPPKDEPEIINRIDSSSSAVKLEVKEQLSECHKKLEASDENEEAKESETNLDQIFEPGCVLIEYRRAEASSMAAHCLHGRLFDDRTVSVEYVSLDLYRKKFSV</sequence>
<dbReference type="SUPFAM" id="SSF54928">
    <property type="entry name" value="RNA-binding domain, RBD"/>
    <property type="match status" value="2"/>
</dbReference>
<dbReference type="AlphaFoldDB" id="A0A328E912"/>
<feature type="compositionally biased region" description="Basic and acidic residues" evidence="5">
    <location>
        <begin position="174"/>
        <end position="201"/>
    </location>
</feature>
<keyword evidence="2 4" id="KW-0694">RNA-binding</keyword>
<evidence type="ECO:0000256" key="5">
    <source>
        <dbReference type="SAM" id="MobiDB-lite"/>
    </source>
</evidence>
<dbReference type="InterPro" id="IPR000504">
    <property type="entry name" value="RRM_dom"/>
</dbReference>
<feature type="domain" description="RRM" evidence="6">
    <location>
        <begin position="612"/>
        <end position="688"/>
    </location>
</feature>
<feature type="compositionally biased region" description="Polar residues" evidence="5">
    <location>
        <begin position="11"/>
        <end position="20"/>
    </location>
</feature>
<feature type="compositionally biased region" description="Basic and acidic residues" evidence="5">
    <location>
        <begin position="1"/>
        <end position="10"/>
    </location>
</feature>
<evidence type="ECO:0000256" key="2">
    <source>
        <dbReference type="ARBA" id="ARBA00022884"/>
    </source>
</evidence>
<feature type="compositionally biased region" description="Basic and acidic residues" evidence="5">
    <location>
        <begin position="326"/>
        <end position="355"/>
    </location>
</feature>
<dbReference type="PROSITE" id="PS50102">
    <property type="entry name" value="RRM"/>
    <property type="match status" value="2"/>
</dbReference>
<feature type="compositionally biased region" description="Basic and acidic residues" evidence="5">
    <location>
        <begin position="101"/>
        <end position="129"/>
    </location>
</feature>
<dbReference type="FunFam" id="3.30.70.330:FF:000879">
    <property type="entry name" value="Splicing factor U2af large subunit A"/>
    <property type="match status" value="1"/>
</dbReference>
<feature type="region of interest" description="Disordered" evidence="5">
    <location>
        <begin position="768"/>
        <end position="820"/>
    </location>
</feature>
<feature type="compositionally biased region" description="Basic and acidic residues" evidence="5">
    <location>
        <begin position="238"/>
        <end position="295"/>
    </location>
</feature>